<dbReference type="Proteomes" id="UP000249590">
    <property type="component" value="Unassembled WGS sequence"/>
</dbReference>
<protein>
    <submittedName>
        <fullName evidence="7">Lysine transporter LysE</fullName>
    </submittedName>
</protein>
<dbReference type="PANTHER" id="PTHR30086">
    <property type="entry name" value="ARGININE EXPORTER PROTEIN ARGO"/>
    <property type="match status" value="1"/>
</dbReference>
<feature type="transmembrane region" description="Helical" evidence="6">
    <location>
        <begin position="158"/>
        <end position="179"/>
    </location>
</feature>
<evidence type="ECO:0000313" key="8">
    <source>
        <dbReference type="Proteomes" id="UP000249590"/>
    </source>
</evidence>
<keyword evidence="4 6" id="KW-1133">Transmembrane helix</keyword>
<dbReference type="EMBL" id="QHHQ01000007">
    <property type="protein sequence ID" value="RAH98388.1"/>
    <property type="molecule type" value="Genomic_DNA"/>
</dbReference>
<dbReference type="PIRSF" id="PIRSF006324">
    <property type="entry name" value="LeuE"/>
    <property type="match status" value="1"/>
</dbReference>
<evidence type="ECO:0000256" key="5">
    <source>
        <dbReference type="ARBA" id="ARBA00023136"/>
    </source>
</evidence>
<feature type="transmembrane region" description="Helical" evidence="6">
    <location>
        <begin position="130"/>
        <end position="152"/>
    </location>
</feature>
<keyword evidence="5 6" id="KW-0472">Membrane</keyword>
<feature type="transmembrane region" description="Helical" evidence="6">
    <location>
        <begin position="71"/>
        <end position="92"/>
    </location>
</feature>
<dbReference type="InterPro" id="IPR001123">
    <property type="entry name" value="LeuE-type"/>
</dbReference>
<evidence type="ECO:0000256" key="1">
    <source>
        <dbReference type="ARBA" id="ARBA00004651"/>
    </source>
</evidence>
<accession>A0A8B2NNF2</accession>
<dbReference type="GO" id="GO:0015171">
    <property type="term" value="F:amino acid transmembrane transporter activity"/>
    <property type="evidence" value="ECO:0007669"/>
    <property type="project" value="TreeGrafter"/>
</dbReference>
<evidence type="ECO:0000313" key="7">
    <source>
        <dbReference type="EMBL" id="RAH98388.1"/>
    </source>
</evidence>
<gene>
    <name evidence="7" type="ORF">DLJ53_27215</name>
</gene>
<keyword evidence="8" id="KW-1185">Reference proteome</keyword>
<dbReference type="PANTHER" id="PTHR30086:SF20">
    <property type="entry name" value="ARGININE EXPORTER PROTEIN ARGO-RELATED"/>
    <property type="match status" value="1"/>
</dbReference>
<feature type="transmembrane region" description="Helical" evidence="6">
    <location>
        <begin position="6"/>
        <end position="29"/>
    </location>
</feature>
<dbReference type="RefSeq" id="WP_111351258.1">
    <property type="nucleotide sequence ID" value="NZ_QHHQ01000007.1"/>
</dbReference>
<dbReference type="Pfam" id="PF01810">
    <property type="entry name" value="LysE"/>
    <property type="match status" value="1"/>
</dbReference>
<keyword evidence="3 6" id="KW-0812">Transmembrane</keyword>
<dbReference type="GO" id="GO:0005886">
    <property type="term" value="C:plasma membrane"/>
    <property type="evidence" value="ECO:0007669"/>
    <property type="project" value="UniProtKB-SubCell"/>
</dbReference>
<dbReference type="OrthoDB" id="9804822at2"/>
<dbReference type="AlphaFoldDB" id="A0A8B2NNF2"/>
<feature type="transmembrane region" description="Helical" evidence="6">
    <location>
        <begin position="41"/>
        <end position="65"/>
    </location>
</feature>
<sequence length="209" mass="21785">MVDLPLLLAFLAAASVLTITPGVDTAMVLRAATFHGRRAAVLASIGIGLGCLFWGAGVSLGLGAVLRASELAYMIVKFAGAAYLLWLGVKLLRNPRSLAKGEPGSTATSGGWDAFWRGFLTNLLNPKIGVFYITFLPQFVPAGAGVAGYSFGLTCLHVVLSLAWFAALIAATVPLGRVLRGPKAVRTLDRLTGVVFVAFGLKLATSSAH</sequence>
<evidence type="ECO:0000256" key="4">
    <source>
        <dbReference type="ARBA" id="ARBA00022989"/>
    </source>
</evidence>
<comment type="subcellular location">
    <subcellularLocation>
        <location evidence="1">Cell membrane</location>
        <topology evidence="1">Multi-pass membrane protein</topology>
    </subcellularLocation>
</comment>
<comment type="caution">
    <text evidence="7">The sequence shown here is derived from an EMBL/GenBank/DDBJ whole genome shotgun (WGS) entry which is preliminary data.</text>
</comment>
<proteinExistence type="predicted"/>
<reference evidence="7 8" key="1">
    <citation type="submission" date="2018-05" db="EMBL/GenBank/DDBJ databases">
        <title>Acuticoccus sediminis sp. nov., isolated from deep-sea sediment of Indian Ocean.</title>
        <authorList>
            <person name="Liu X."/>
            <person name="Lai Q."/>
            <person name="Du Y."/>
            <person name="Sun F."/>
            <person name="Zhang X."/>
            <person name="Wang S."/>
            <person name="Shao Z."/>
        </authorList>
    </citation>
    <scope>NUCLEOTIDE SEQUENCE [LARGE SCALE GENOMIC DNA]</scope>
    <source>
        <strain evidence="7 8">PTG4-2</strain>
    </source>
</reference>
<keyword evidence="2" id="KW-1003">Cell membrane</keyword>
<evidence type="ECO:0000256" key="2">
    <source>
        <dbReference type="ARBA" id="ARBA00022475"/>
    </source>
</evidence>
<evidence type="ECO:0000256" key="6">
    <source>
        <dbReference type="SAM" id="Phobius"/>
    </source>
</evidence>
<name>A0A8B2NNF2_9HYPH</name>
<evidence type="ECO:0000256" key="3">
    <source>
        <dbReference type="ARBA" id="ARBA00022692"/>
    </source>
</evidence>
<organism evidence="7 8">
    <name type="scientific">Acuticoccus sediminis</name>
    <dbReference type="NCBI Taxonomy" id="2184697"/>
    <lineage>
        <taxon>Bacteria</taxon>
        <taxon>Pseudomonadati</taxon>
        <taxon>Pseudomonadota</taxon>
        <taxon>Alphaproteobacteria</taxon>
        <taxon>Hyphomicrobiales</taxon>
        <taxon>Amorphaceae</taxon>
        <taxon>Acuticoccus</taxon>
    </lineage>
</organism>